<gene>
    <name evidence="8" type="ORF">SAMN05216431_10716</name>
</gene>
<dbReference type="Proteomes" id="UP000182089">
    <property type="component" value="Unassembled WGS sequence"/>
</dbReference>
<proteinExistence type="inferred from homology"/>
<protein>
    <submittedName>
        <fullName evidence="8">Flippase GtrA (Transmembrane translocase of bactoprenol-linked glucose)</fullName>
    </submittedName>
</protein>
<evidence type="ECO:0000256" key="3">
    <source>
        <dbReference type="ARBA" id="ARBA00022692"/>
    </source>
</evidence>
<evidence type="ECO:0000313" key="8">
    <source>
        <dbReference type="EMBL" id="SEM70163.1"/>
    </source>
</evidence>
<evidence type="ECO:0000256" key="5">
    <source>
        <dbReference type="ARBA" id="ARBA00023136"/>
    </source>
</evidence>
<evidence type="ECO:0000256" key="6">
    <source>
        <dbReference type="SAM" id="Phobius"/>
    </source>
</evidence>
<dbReference type="Pfam" id="PF04138">
    <property type="entry name" value="GtrA_DPMS_TM"/>
    <property type="match status" value="1"/>
</dbReference>
<feature type="domain" description="GtrA/DPMS transmembrane" evidence="7">
    <location>
        <begin position="14"/>
        <end position="131"/>
    </location>
</feature>
<evidence type="ECO:0000256" key="1">
    <source>
        <dbReference type="ARBA" id="ARBA00004141"/>
    </source>
</evidence>
<dbReference type="EMBL" id="FOCC01000007">
    <property type="protein sequence ID" value="SEM70163.1"/>
    <property type="molecule type" value="Genomic_DNA"/>
</dbReference>
<dbReference type="InterPro" id="IPR007267">
    <property type="entry name" value="GtrA_DPMS_TM"/>
</dbReference>
<name>A0ABY1ABT5_9LACO</name>
<accession>A0ABY1ABT5</accession>
<evidence type="ECO:0000259" key="7">
    <source>
        <dbReference type="Pfam" id="PF04138"/>
    </source>
</evidence>
<keyword evidence="4 6" id="KW-1133">Transmembrane helix</keyword>
<reference evidence="8 9" key="1">
    <citation type="submission" date="2016-10" db="EMBL/GenBank/DDBJ databases">
        <authorList>
            <person name="Varghese N."/>
            <person name="Submissions S."/>
        </authorList>
    </citation>
    <scope>NUCLEOTIDE SEQUENCE [LARGE SCALE GENOMIC DNA]</scope>
    <source>
        <strain evidence="8 9">WC1T17</strain>
    </source>
</reference>
<feature type="transmembrane region" description="Helical" evidence="6">
    <location>
        <begin position="12"/>
        <end position="32"/>
    </location>
</feature>
<keyword evidence="5 6" id="KW-0472">Membrane</keyword>
<evidence type="ECO:0000256" key="4">
    <source>
        <dbReference type="ARBA" id="ARBA00022989"/>
    </source>
</evidence>
<comment type="caution">
    <text evidence="8">The sequence shown here is derived from an EMBL/GenBank/DDBJ whole genome shotgun (WGS) entry which is preliminary data.</text>
</comment>
<feature type="transmembrane region" description="Helical" evidence="6">
    <location>
        <begin position="112"/>
        <end position="130"/>
    </location>
</feature>
<keyword evidence="3 6" id="KW-0812">Transmembrane</keyword>
<dbReference type="PANTHER" id="PTHR38459">
    <property type="entry name" value="PROPHAGE BACTOPRENOL-LINKED GLUCOSE TRANSLOCASE HOMOLOG"/>
    <property type="match status" value="1"/>
</dbReference>
<feature type="transmembrane region" description="Helical" evidence="6">
    <location>
        <begin position="38"/>
        <end position="57"/>
    </location>
</feature>
<feature type="transmembrane region" description="Helical" evidence="6">
    <location>
        <begin position="78"/>
        <end position="100"/>
    </location>
</feature>
<dbReference type="InterPro" id="IPR051401">
    <property type="entry name" value="GtrA_CellWall_Glycosyl"/>
</dbReference>
<comment type="subcellular location">
    <subcellularLocation>
        <location evidence="1">Membrane</location>
        <topology evidence="1">Multi-pass membrane protein</topology>
    </subcellularLocation>
</comment>
<organism evidence="8 9">
    <name type="scientific">Ligilactobacillus ruminis</name>
    <dbReference type="NCBI Taxonomy" id="1623"/>
    <lineage>
        <taxon>Bacteria</taxon>
        <taxon>Bacillati</taxon>
        <taxon>Bacillota</taxon>
        <taxon>Bacilli</taxon>
        <taxon>Lactobacillales</taxon>
        <taxon>Lactobacillaceae</taxon>
        <taxon>Ligilactobacillus</taxon>
    </lineage>
</organism>
<dbReference type="PANTHER" id="PTHR38459:SF5">
    <property type="entry name" value="CELL WALL TEICHOIC ACID GLYCOSYLATION PROTEIN GTCA"/>
    <property type="match status" value="1"/>
</dbReference>
<evidence type="ECO:0000313" key="9">
    <source>
        <dbReference type="Proteomes" id="UP000182089"/>
    </source>
</evidence>
<evidence type="ECO:0000256" key="2">
    <source>
        <dbReference type="ARBA" id="ARBA00009399"/>
    </source>
</evidence>
<comment type="similarity">
    <text evidence="2">Belongs to the GtrA family.</text>
</comment>
<sequence length="146" mass="17151">MKKIIQKHQSFIAYAFFGVLASGVNLLVFHILYQNLDFNYLIANVISYICGMLVTFFTNKKMVFHSAYDSFTKVAKEFVSFCNVRLLSFLLDNFIMVVGIEFLPLNADLLKIFDQMLVGLLNYYFSKWFIFNTTQKFEKNILHKKH</sequence>